<organism evidence="2 3">
    <name type="scientific">Plectonema cf. radiosum LEGE 06105</name>
    <dbReference type="NCBI Taxonomy" id="945769"/>
    <lineage>
        <taxon>Bacteria</taxon>
        <taxon>Bacillati</taxon>
        <taxon>Cyanobacteriota</taxon>
        <taxon>Cyanophyceae</taxon>
        <taxon>Oscillatoriophycideae</taxon>
        <taxon>Oscillatoriales</taxon>
        <taxon>Microcoleaceae</taxon>
        <taxon>Plectonema</taxon>
    </lineage>
</organism>
<dbReference type="EMBL" id="JADEWL010000232">
    <property type="protein sequence ID" value="MBE9216975.1"/>
    <property type="molecule type" value="Genomic_DNA"/>
</dbReference>
<dbReference type="Proteomes" id="UP000620559">
    <property type="component" value="Unassembled WGS sequence"/>
</dbReference>
<evidence type="ECO:0000313" key="2">
    <source>
        <dbReference type="EMBL" id="MBE9216975.1"/>
    </source>
</evidence>
<keyword evidence="1" id="KW-0812">Transmembrane</keyword>
<accession>A0A8J7F7L6</accession>
<dbReference type="AlphaFoldDB" id="A0A8J7F7L6"/>
<dbReference type="RefSeq" id="WP_193925881.1">
    <property type="nucleotide sequence ID" value="NZ_JADEWL010000232.1"/>
</dbReference>
<protein>
    <submittedName>
        <fullName evidence="2">DUF3859 domain-containing protein</fullName>
    </submittedName>
</protein>
<name>A0A8J7F7L6_9CYAN</name>
<evidence type="ECO:0000256" key="1">
    <source>
        <dbReference type="SAM" id="Phobius"/>
    </source>
</evidence>
<gene>
    <name evidence="2" type="ORF">IQ247_30720</name>
</gene>
<feature type="transmembrane region" description="Helical" evidence="1">
    <location>
        <begin position="69"/>
        <end position="88"/>
    </location>
</feature>
<keyword evidence="3" id="KW-1185">Reference proteome</keyword>
<comment type="caution">
    <text evidence="2">The sequence shown here is derived from an EMBL/GenBank/DDBJ whole genome shotgun (WGS) entry which is preliminary data.</text>
</comment>
<proteinExistence type="predicted"/>
<reference evidence="2" key="1">
    <citation type="submission" date="2020-10" db="EMBL/GenBank/DDBJ databases">
        <authorList>
            <person name="Castelo-Branco R."/>
            <person name="Eusebio N."/>
            <person name="Adriana R."/>
            <person name="Vieira A."/>
            <person name="Brugerolle De Fraissinette N."/>
            <person name="Rezende De Castro R."/>
            <person name="Schneider M.P."/>
            <person name="Vasconcelos V."/>
            <person name="Leao P.N."/>
        </authorList>
    </citation>
    <scope>NUCLEOTIDE SEQUENCE</scope>
    <source>
        <strain evidence="2">LEGE 06105</strain>
    </source>
</reference>
<keyword evidence="1" id="KW-0472">Membrane</keyword>
<evidence type="ECO:0000313" key="3">
    <source>
        <dbReference type="Proteomes" id="UP000620559"/>
    </source>
</evidence>
<keyword evidence="1" id="KW-1133">Transmembrane helix</keyword>
<sequence>MEKRLTEKQVSQIVAEVERLSQRRQSEIEVEELQQILQELNLPDDLLDEAVMQVYRKQALDKQKKRNRWIIGGVLAVALSAIATTFFVQQQHNSALERIAVYDSRVGLRQNDSASVEEINRQNTPEVFYNVILQDAPVGKELELGCNWLDPNRQIAYQSNWKTKTISKEVWNTHCRYQFNENVPTGNWIVQMTLGDEVIISKNFVVK</sequence>